<evidence type="ECO:0000313" key="1">
    <source>
        <dbReference type="EMBL" id="ALY08857.1"/>
    </source>
</evidence>
<dbReference type="GeneID" id="40069879"/>
<protein>
    <submittedName>
        <fullName evidence="1">Uncharacterized protein</fullName>
    </submittedName>
</protein>
<proteinExistence type="predicted"/>
<accession>A0A0U3TIS9</accession>
<dbReference type="RefSeq" id="YP_009594357.1">
    <property type="nucleotide sequence ID" value="NC_041876.1"/>
</dbReference>
<dbReference type="KEGG" id="vg:40069879"/>
<keyword evidence="2" id="KW-1185">Reference proteome</keyword>
<evidence type="ECO:0000313" key="2">
    <source>
        <dbReference type="Proteomes" id="UP000223164"/>
    </source>
</evidence>
<organism evidence="1 2">
    <name type="scientific">Arthrobacter phage Galaxy</name>
    <dbReference type="NCBI Taxonomy" id="1772326"/>
    <lineage>
        <taxon>Viruses</taxon>
        <taxon>Duplodnaviria</taxon>
        <taxon>Heunggongvirae</taxon>
        <taxon>Uroviricota</taxon>
        <taxon>Caudoviricetes</taxon>
        <taxon>Galaxyvirus</taxon>
        <taxon>Galaxyvirus galaxy</taxon>
    </lineage>
</organism>
<dbReference type="OrthoDB" id="33915at10239"/>
<gene>
    <name evidence="1" type="primary">11</name>
    <name evidence="1" type="ORF">GALAXY_11</name>
</gene>
<reference evidence="1 2" key="1">
    <citation type="submission" date="2015-11" db="EMBL/GenBank/DDBJ databases">
        <authorList>
            <person name="Park Y."/>
            <person name="Guerrero C.A."/>
            <person name="Garlena R.A."/>
            <person name="Russell D.A."/>
            <person name="Pope W.H."/>
            <person name="Jacobs-Sera D."/>
            <person name="Hendrix R.W."/>
            <person name="Hatfull G.F."/>
        </authorList>
    </citation>
    <scope>NUCLEOTIDE SEQUENCE [LARGE SCALE GENOMIC DNA]</scope>
</reference>
<dbReference type="Proteomes" id="UP000223164">
    <property type="component" value="Segment"/>
</dbReference>
<name>A0A0U3TIS9_9CAUD</name>
<dbReference type="EMBL" id="KU160644">
    <property type="protein sequence ID" value="ALY08857.1"/>
    <property type="molecule type" value="Genomic_DNA"/>
</dbReference>
<sequence length="85" mass="9034">MGKTSKITKIEFLSPGFRAALNSPEVKADLLRRGYRIAVAAGDGFNVKFSPSDRARVMVAANTRGARKAEAKDKALTRAIGAGRG</sequence>